<organism evidence="2 4">
    <name type="scientific">Zophobas morio</name>
    <dbReference type="NCBI Taxonomy" id="2755281"/>
    <lineage>
        <taxon>Eukaryota</taxon>
        <taxon>Metazoa</taxon>
        <taxon>Ecdysozoa</taxon>
        <taxon>Arthropoda</taxon>
        <taxon>Hexapoda</taxon>
        <taxon>Insecta</taxon>
        <taxon>Pterygota</taxon>
        <taxon>Neoptera</taxon>
        <taxon>Endopterygota</taxon>
        <taxon>Coleoptera</taxon>
        <taxon>Polyphaga</taxon>
        <taxon>Cucujiformia</taxon>
        <taxon>Tenebrionidae</taxon>
        <taxon>Zophobas</taxon>
    </lineage>
</organism>
<dbReference type="InterPro" id="IPR002073">
    <property type="entry name" value="PDEase_catalytic_dom"/>
</dbReference>
<dbReference type="AlphaFoldDB" id="A0AA38ICJ8"/>
<accession>A0AA38ICJ8</accession>
<dbReference type="GO" id="GO:0004114">
    <property type="term" value="F:3',5'-cyclic-nucleotide phosphodiesterase activity"/>
    <property type="evidence" value="ECO:0007669"/>
    <property type="project" value="InterPro"/>
</dbReference>
<evidence type="ECO:0000313" key="3">
    <source>
        <dbReference type="EMBL" id="KAJ3660096.1"/>
    </source>
</evidence>
<dbReference type="EMBL" id="JALNTZ010000002">
    <property type="protein sequence ID" value="KAJ3660096.1"/>
    <property type="molecule type" value="Genomic_DNA"/>
</dbReference>
<name>A0AA38ICJ8_9CUCU</name>
<evidence type="ECO:0000259" key="1">
    <source>
        <dbReference type="Pfam" id="PF00233"/>
    </source>
</evidence>
<gene>
    <name evidence="3" type="ORF">Zmor_004566</name>
    <name evidence="2" type="ORF">Zmor_014599</name>
</gene>
<dbReference type="InterPro" id="IPR036971">
    <property type="entry name" value="PDEase_catalytic_dom_sf"/>
</dbReference>
<dbReference type="SUPFAM" id="SSF109604">
    <property type="entry name" value="HD-domain/PDEase-like"/>
    <property type="match status" value="1"/>
</dbReference>
<dbReference type="EMBL" id="JALNTZ010000004">
    <property type="protein sequence ID" value="KAJ3655468.1"/>
    <property type="molecule type" value="Genomic_DNA"/>
</dbReference>
<dbReference type="GO" id="GO:0046872">
    <property type="term" value="F:metal ion binding"/>
    <property type="evidence" value="ECO:0007669"/>
    <property type="project" value="UniProtKB-KW"/>
</dbReference>
<dbReference type="Gene3D" id="1.10.1300.10">
    <property type="entry name" value="3'5'-cyclic nucleotide phosphodiesterase, catalytic domain"/>
    <property type="match status" value="1"/>
</dbReference>
<dbReference type="Pfam" id="PF00233">
    <property type="entry name" value="PDEase_I"/>
    <property type="match status" value="1"/>
</dbReference>
<feature type="domain" description="PDEase" evidence="1">
    <location>
        <begin position="86"/>
        <end position="177"/>
    </location>
</feature>
<comment type="caution">
    <text evidence="2">The sequence shown here is derived from an EMBL/GenBank/DDBJ whole genome shotgun (WGS) entry which is preliminary data.</text>
</comment>
<keyword evidence="4" id="KW-1185">Reference proteome</keyword>
<evidence type="ECO:0000313" key="4">
    <source>
        <dbReference type="Proteomes" id="UP001168821"/>
    </source>
</evidence>
<sequence>MAAVPGLLLIQNEERRQSINVQIIVDAHLEILNMNARYAESVYDSAIWMMSNVNRHLRNKYLNENIDYHLIGDEGYPLSPWLMGGYNKNNPEHRYVFVGLLVTCADLSDHTKDWSVVKNVALDLYEELLAEQNITQDISAKEMESFPLPDFQIEFLKQVCLPVFKLLGAMFVPLKELTYKLKKHILYWECSKHIFQKAIIEGIPCVEMLQSEQFDATIEATVKLLQKK</sequence>
<proteinExistence type="predicted"/>
<protein>
    <recommendedName>
        <fullName evidence="1">PDEase domain-containing protein</fullName>
    </recommendedName>
</protein>
<reference evidence="2" key="1">
    <citation type="journal article" date="2023" name="G3 (Bethesda)">
        <title>Whole genome assemblies of Zophobas morio and Tenebrio molitor.</title>
        <authorList>
            <person name="Kaur S."/>
            <person name="Stinson S.A."/>
            <person name="diCenzo G.C."/>
        </authorList>
    </citation>
    <scope>NUCLEOTIDE SEQUENCE</scope>
    <source>
        <strain evidence="2">QUZm001</strain>
    </source>
</reference>
<dbReference type="Proteomes" id="UP001168821">
    <property type="component" value="Unassembled WGS sequence"/>
</dbReference>
<evidence type="ECO:0000313" key="2">
    <source>
        <dbReference type="EMBL" id="KAJ3655468.1"/>
    </source>
</evidence>
<dbReference type="GO" id="GO:0007165">
    <property type="term" value="P:signal transduction"/>
    <property type="evidence" value="ECO:0007669"/>
    <property type="project" value="InterPro"/>
</dbReference>